<dbReference type="PROSITE" id="PS50949">
    <property type="entry name" value="HTH_GNTR"/>
    <property type="match status" value="1"/>
</dbReference>
<keyword evidence="1" id="KW-0805">Transcription regulation</keyword>
<sequence>MSQAQLRRVLQPVAQESTASMVADSVREAIAVGDIPPGAQLTEIELAAQLGVSRGPLREGLQRLTQEGLLLAIRNRGLFVIEMTPDRVRDMYIARQAVERAAAEQVHVLDPVGSGARLLAVIDEMRERGAAGDESGVADVDREFHEVLVELSQSPRLAQMHGTLLTETRMCLNALKATYGSHEARIEEHRAIAQSFVDRKPRLTDKLLVAHMHDALKRLRAD</sequence>
<dbReference type="SMART" id="SM00345">
    <property type="entry name" value="HTH_GNTR"/>
    <property type="match status" value="1"/>
</dbReference>
<dbReference type="SUPFAM" id="SSF46785">
    <property type="entry name" value="Winged helix' DNA-binding domain"/>
    <property type="match status" value="1"/>
</dbReference>
<keyword evidence="6" id="KW-1185">Reference proteome</keyword>
<dbReference type="PANTHER" id="PTHR43537">
    <property type="entry name" value="TRANSCRIPTIONAL REGULATOR, GNTR FAMILY"/>
    <property type="match status" value="1"/>
</dbReference>
<dbReference type="InterPro" id="IPR011711">
    <property type="entry name" value="GntR_C"/>
</dbReference>
<evidence type="ECO:0000313" key="6">
    <source>
        <dbReference type="Proteomes" id="UP000066480"/>
    </source>
</evidence>
<dbReference type="InterPro" id="IPR036390">
    <property type="entry name" value="WH_DNA-bd_sf"/>
</dbReference>
<gene>
    <name evidence="5" type="ORF">VV02_11280</name>
</gene>
<dbReference type="InterPro" id="IPR036388">
    <property type="entry name" value="WH-like_DNA-bd_sf"/>
</dbReference>
<dbReference type="OrthoDB" id="3864082at2"/>
<accession>A0A0K1JIA2</accession>
<organism evidence="5 6">
    <name type="scientific">Luteipulveratus mongoliensis</name>
    <dbReference type="NCBI Taxonomy" id="571913"/>
    <lineage>
        <taxon>Bacteria</taxon>
        <taxon>Bacillati</taxon>
        <taxon>Actinomycetota</taxon>
        <taxon>Actinomycetes</taxon>
        <taxon>Micrococcales</taxon>
        <taxon>Dermacoccaceae</taxon>
        <taxon>Luteipulveratus</taxon>
    </lineage>
</organism>
<dbReference type="InterPro" id="IPR008920">
    <property type="entry name" value="TF_FadR/GntR_C"/>
</dbReference>
<dbReference type="Proteomes" id="UP000066480">
    <property type="component" value="Chromosome"/>
</dbReference>
<dbReference type="GO" id="GO:0003677">
    <property type="term" value="F:DNA binding"/>
    <property type="evidence" value="ECO:0007669"/>
    <property type="project" value="UniProtKB-KW"/>
</dbReference>
<dbReference type="Gene3D" id="1.20.120.530">
    <property type="entry name" value="GntR ligand-binding domain-like"/>
    <property type="match status" value="1"/>
</dbReference>
<dbReference type="KEGG" id="lmoi:VV02_11280"/>
<proteinExistence type="predicted"/>
<dbReference type="Pfam" id="PF07729">
    <property type="entry name" value="FCD"/>
    <property type="match status" value="1"/>
</dbReference>
<reference evidence="5 6" key="1">
    <citation type="submission" date="2015-03" db="EMBL/GenBank/DDBJ databases">
        <title>Luteipulveratus halotolerans sp. nov., a novel actinobacterium (Dermacoccaceae) from Sarawak, Malaysia.</title>
        <authorList>
            <person name="Juboi H."/>
            <person name="Basik A."/>
            <person name="Shamsul S.S."/>
            <person name="Arnold P."/>
            <person name="Schmitt E.K."/>
            <person name="Sanglier J.-J."/>
            <person name="Yeo T."/>
        </authorList>
    </citation>
    <scope>NUCLEOTIDE SEQUENCE [LARGE SCALE GENOMIC DNA]</scope>
    <source>
        <strain evidence="5 6">MN07-A0370</strain>
    </source>
</reference>
<keyword evidence="3" id="KW-0804">Transcription</keyword>
<dbReference type="GO" id="GO:0003700">
    <property type="term" value="F:DNA-binding transcription factor activity"/>
    <property type="evidence" value="ECO:0007669"/>
    <property type="project" value="InterPro"/>
</dbReference>
<evidence type="ECO:0000256" key="1">
    <source>
        <dbReference type="ARBA" id="ARBA00023015"/>
    </source>
</evidence>
<evidence type="ECO:0000259" key="4">
    <source>
        <dbReference type="PROSITE" id="PS50949"/>
    </source>
</evidence>
<dbReference type="AlphaFoldDB" id="A0A0K1JIA2"/>
<evidence type="ECO:0000256" key="3">
    <source>
        <dbReference type="ARBA" id="ARBA00023163"/>
    </source>
</evidence>
<dbReference type="SUPFAM" id="SSF48008">
    <property type="entry name" value="GntR ligand-binding domain-like"/>
    <property type="match status" value="1"/>
</dbReference>
<dbReference type="CDD" id="cd07377">
    <property type="entry name" value="WHTH_GntR"/>
    <property type="match status" value="1"/>
</dbReference>
<dbReference type="SMART" id="SM00895">
    <property type="entry name" value="FCD"/>
    <property type="match status" value="1"/>
</dbReference>
<keyword evidence="2" id="KW-0238">DNA-binding</keyword>
<dbReference type="PANTHER" id="PTHR43537:SF45">
    <property type="entry name" value="GNTR FAMILY REGULATORY PROTEIN"/>
    <property type="match status" value="1"/>
</dbReference>
<evidence type="ECO:0000256" key="2">
    <source>
        <dbReference type="ARBA" id="ARBA00023125"/>
    </source>
</evidence>
<dbReference type="Gene3D" id="1.10.10.10">
    <property type="entry name" value="Winged helix-like DNA-binding domain superfamily/Winged helix DNA-binding domain"/>
    <property type="match status" value="1"/>
</dbReference>
<protein>
    <submittedName>
        <fullName evidence="5">GntR family transcriptional regulator</fullName>
    </submittedName>
</protein>
<feature type="domain" description="HTH gntR-type" evidence="4">
    <location>
        <begin position="16"/>
        <end position="83"/>
    </location>
</feature>
<evidence type="ECO:0000313" key="5">
    <source>
        <dbReference type="EMBL" id="AKU16310.1"/>
    </source>
</evidence>
<dbReference type="STRING" id="571913.VV02_11280"/>
<dbReference type="PRINTS" id="PR00035">
    <property type="entry name" value="HTHGNTR"/>
</dbReference>
<name>A0A0K1JIA2_9MICO</name>
<dbReference type="InterPro" id="IPR000524">
    <property type="entry name" value="Tscrpt_reg_HTH_GntR"/>
</dbReference>
<dbReference type="EMBL" id="CP011112">
    <property type="protein sequence ID" value="AKU16310.1"/>
    <property type="molecule type" value="Genomic_DNA"/>
</dbReference>
<dbReference type="Pfam" id="PF00392">
    <property type="entry name" value="GntR"/>
    <property type="match status" value="1"/>
</dbReference>